<accession>A0A1U8AF92</accession>
<dbReference type="PANTHER" id="PTHR27001">
    <property type="entry name" value="OS01G0253100 PROTEIN"/>
    <property type="match status" value="1"/>
</dbReference>
<dbReference type="GO" id="GO:0045088">
    <property type="term" value="P:regulation of innate immune response"/>
    <property type="evidence" value="ECO:0000318"/>
    <property type="project" value="GO_Central"/>
</dbReference>
<evidence type="ECO:0000256" key="1">
    <source>
        <dbReference type="ARBA" id="ARBA00022741"/>
    </source>
</evidence>
<dbReference type="FunFam" id="1.10.510.10:FF:000477">
    <property type="entry name" value="Receptor protein kinase CRINKLY4"/>
    <property type="match status" value="1"/>
</dbReference>
<dbReference type="AlphaFoldDB" id="A0A1U8AF92"/>
<dbReference type="PROSITE" id="PS50011">
    <property type="entry name" value="PROTEIN_KINASE_DOM"/>
    <property type="match status" value="1"/>
</dbReference>
<organism evidence="3 4">
    <name type="scientific">Nelumbo nucifera</name>
    <name type="common">Sacred lotus</name>
    <dbReference type="NCBI Taxonomy" id="4432"/>
    <lineage>
        <taxon>Eukaryota</taxon>
        <taxon>Viridiplantae</taxon>
        <taxon>Streptophyta</taxon>
        <taxon>Embryophyta</taxon>
        <taxon>Tracheophyta</taxon>
        <taxon>Spermatophyta</taxon>
        <taxon>Magnoliopsida</taxon>
        <taxon>Proteales</taxon>
        <taxon>Nelumbonaceae</taxon>
        <taxon>Nelumbo</taxon>
    </lineage>
</organism>
<proteinExistence type="predicted"/>
<dbReference type="GO" id="GO:0004672">
    <property type="term" value="F:protein kinase activity"/>
    <property type="evidence" value="ECO:0000318"/>
    <property type="project" value="GO_Central"/>
</dbReference>
<evidence type="ECO:0000256" key="2">
    <source>
        <dbReference type="ARBA" id="ARBA00022840"/>
    </source>
</evidence>
<protein>
    <submittedName>
        <fullName evidence="4">Serine/threonine-protein kinase-like protein ACR4</fullName>
    </submittedName>
</protein>
<dbReference type="RefSeq" id="XP_010260528.1">
    <property type="nucleotide sequence ID" value="XM_010262226.2"/>
</dbReference>
<dbReference type="Proteomes" id="UP000189703">
    <property type="component" value="Unplaced"/>
</dbReference>
<name>A0A1U8AF92_NELNU</name>
<dbReference type="GO" id="GO:0005886">
    <property type="term" value="C:plasma membrane"/>
    <property type="evidence" value="ECO:0000318"/>
    <property type="project" value="GO_Central"/>
</dbReference>
<evidence type="ECO:0000313" key="3">
    <source>
        <dbReference type="Proteomes" id="UP000189703"/>
    </source>
</evidence>
<dbReference type="OMA" id="HEGMAPN"/>
<keyword evidence="2" id="KW-0067">ATP-binding</keyword>
<dbReference type="InterPro" id="IPR011009">
    <property type="entry name" value="Kinase-like_dom_sf"/>
</dbReference>
<dbReference type="Gene3D" id="3.30.200.20">
    <property type="entry name" value="Phosphorylase Kinase, domain 1"/>
    <property type="match status" value="1"/>
</dbReference>
<keyword evidence="1" id="KW-0547">Nucleotide-binding</keyword>
<dbReference type="FunCoup" id="A0A1U8AF92">
    <property type="interactions" value="832"/>
</dbReference>
<dbReference type="Pfam" id="PF00069">
    <property type="entry name" value="Pkinase"/>
    <property type="match status" value="1"/>
</dbReference>
<dbReference type="eggNOG" id="KOG1187">
    <property type="taxonomic scope" value="Eukaryota"/>
</dbReference>
<dbReference type="PANTHER" id="PTHR27001:SF39">
    <property type="entry name" value="PROTEIN KINASE SUPERFAMILY PROTEIN"/>
    <property type="match status" value="1"/>
</dbReference>
<keyword evidence="3" id="KW-1185">Reference proteome</keyword>
<dbReference type="InterPro" id="IPR000719">
    <property type="entry name" value="Prot_kinase_dom"/>
</dbReference>
<gene>
    <name evidence="4" type="primary">LOC104599613</name>
</gene>
<dbReference type="SUPFAM" id="SSF56112">
    <property type="entry name" value="Protein kinase-like (PK-like)"/>
    <property type="match status" value="1"/>
</dbReference>
<reference evidence="4" key="1">
    <citation type="submission" date="2025-08" db="UniProtKB">
        <authorList>
            <consortium name="RefSeq"/>
        </authorList>
    </citation>
    <scope>IDENTIFICATION</scope>
</reference>
<dbReference type="GO" id="GO:0005524">
    <property type="term" value="F:ATP binding"/>
    <property type="evidence" value="ECO:0007669"/>
    <property type="project" value="UniProtKB-KW"/>
</dbReference>
<dbReference type="GeneID" id="104599613"/>
<sequence length="354" mass="38667">MVSSTSRASAREVSNMSHGSTSTTIAYDGVMALLATALVILSLILIIILCRKKPMDPEEGFPAKLCARAYSLTDVDVATDGFNQRLIIGAGRLGTVYEAHLTGGDVVAAKRIHPRLVLSNAGFGFSSIVKSLSFADHPHVVPIIGLAEAPGERIILMEFMGMRSLDYHLRHDCCNGAPLLDWELRLRVAAGAARGIEYLHEKMTPPIVHGCVKPSNILIDSHFCARVSDYGLCFLAPHERRGLVGYVDDEYWKQRGGACKASDVYGFGVVLLQILSGRRCEEGLIAEWALPLIRDMKLHELLDPRLVVPSDIEPLFRLAKVASACVSNSRRNRPSIVQVAAILNNLERGLCSLE</sequence>
<evidence type="ECO:0000313" key="4">
    <source>
        <dbReference type="RefSeq" id="XP_010260528.1"/>
    </source>
</evidence>
<dbReference type="KEGG" id="nnu:104599613"/>
<dbReference type="Gene3D" id="1.10.510.10">
    <property type="entry name" value="Transferase(Phosphotransferase) domain 1"/>
    <property type="match status" value="1"/>
</dbReference>
<dbReference type="FunFam" id="3.30.200.20:FF:000638">
    <property type="entry name" value="serine/threonine-protein kinase-like protein ACR4"/>
    <property type="match status" value="1"/>
</dbReference>
<dbReference type="OrthoDB" id="4062651at2759"/>